<protein>
    <recommendedName>
        <fullName evidence="2">Phosphatidic acid phosphatase type 2/haloperoxidase domain-containing protein</fullName>
    </recommendedName>
</protein>
<keyword evidence="1" id="KW-0472">Membrane</keyword>
<dbReference type="PANTHER" id="PTHR14969:SF13">
    <property type="entry name" value="AT30094P"/>
    <property type="match status" value="1"/>
</dbReference>
<reference evidence="3 4" key="1">
    <citation type="journal article" date="2016" name="Nat. Commun.">
        <title>Thousands of microbial genomes shed light on interconnected biogeochemical processes in an aquifer system.</title>
        <authorList>
            <person name="Anantharaman K."/>
            <person name="Brown C.T."/>
            <person name="Hug L.A."/>
            <person name="Sharon I."/>
            <person name="Castelle C.J."/>
            <person name="Probst A.J."/>
            <person name="Thomas B.C."/>
            <person name="Singh A."/>
            <person name="Wilkins M.J."/>
            <person name="Karaoz U."/>
            <person name="Brodie E.L."/>
            <person name="Williams K.H."/>
            <person name="Hubbard S.S."/>
            <person name="Banfield J.F."/>
        </authorList>
    </citation>
    <scope>NUCLEOTIDE SEQUENCE [LARGE SCALE GENOMIC DNA]</scope>
</reference>
<dbReference type="AlphaFoldDB" id="A0A1G2P224"/>
<dbReference type="Proteomes" id="UP000177269">
    <property type="component" value="Unassembled WGS sequence"/>
</dbReference>
<keyword evidence="1" id="KW-0812">Transmembrane</keyword>
<sequence length="251" mass="28477">MLNLFGGNTPGSYEISIFWAGLVFFVLLFFWIAKKKKLNDGEHSLLWLVSFLLSISVFFTVAYLAISDKFDFVYIQDFLVPSLSGGLTDFFLAVTYLSSPFMLGTASVVIAFLFYKKKRYFYMLFFVLSIIIGVIGRTVFKFFFQIARPENGIITVSGFSFPSGHATLSSAFFFVLLAILFFMSKDRARRVIFTFACLSLVYFIVLSRVYLGVHRIEDVIAGLFLGISAVCLSYLFSSVMIALKNRPEHLE</sequence>
<dbReference type="Pfam" id="PF01569">
    <property type="entry name" value="PAP2"/>
    <property type="match status" value="1"/>
</dbReference>
<evidence type="ECO:0000259" key="2">
    <source>
        <dbReference type="SMART" id="SM00014"/>
    </source>
</evidence>
<dbReference type="SUPFAM" id="SSF48317">
    <property type="entry name" value="Acid phosphatase/Vanadium-dependent haloperoxidase"/>
    <property type="match status" value="1"/>
</dbReference>
<dbReference type="SMART" id="SM00014">
    <property type="entry name" value="acidPPc"/>
    <property type="match status" value="1"/>
</dbReference>
<feature type="transmembrane region" description="Helical" evidence="1">
    <location>
        <begin position="121"/>
        <end position="144"/>
    </location>
</feature>
<evidence type="ECO:0000256" key="1">
    <source>
        <dbReference type="SAM" id="Phobius"/>
    </source>
</evidence>
<feature type="domain" description="Phosphatidic acid phosphatase type 2/haloperoxidase" evidence="2">
    <location>
        <begin position="118"/>
        <end position="234"/>
    </location>
</feature>
<name>A0A1G2P224_9BACT</name>
<gene>
    <name evidence="3" type="ORF">A3G52_04880</name>
</gene>
<proteinExistence type="predicted"/>
<feature type="transmembrane region" description="Helical" evidence="1">
    <location>
        <begin position="164"/>
        <end position="184"/>
    </location>
</feature>
<feature type="transmembrane region" description="Helical" evidence="1">
    <location>
        <begin position="45"/>
        <end position="66"/>
    </location>
</feature>
<dbReference type="InterPro" id="IPR000326">
    <property type="entry name" value="PAP2/HPO"/>
</dbReference>
<feature type="transmembrane region" description="Helical" evidence="1">
    <location>
        <begin position="90"/>
        <end position="114"/>
    </location>
</feature>
<evidence type="ECO:0000313" key="4">
    <source>
        <dbReference type="Proteomes" id="UP000177269"/>
    </source>
</evidence>
<accession>A0A1G2P224</accession>
<keyword evidence="1" id="KW-1133">Transmembrane helix</keyword>
<evidence type="ECO:0000313" key="3">
    <source>
        <dbReference type="EMBL" id="OHA42384.1"/>
    </source>
</evidence>
<comment type="caution">
    <text evidence="3">The sequence shown here is derived from an EMBL/GenBank/DDBJ whole genome shotgun (WGS) entry which is preliminary data.</text>
</comment>
<dbReference type="InterPro" id="IPR036938">
    <property type="entry name" value="PAP2/HPO_sf"/>
</dbReference>
<feature type="transmembrane region" description="Helical" evidence="1">
    <location>
        <begin position="15"/>
        <end position="33"/>
    </location>
</feature>
<feature type="transmembrane region" description="Helical" evidence="1">
    <location>
        <begin position="219"/>
        <end position="243"/>
    </location>
</feature>
<dbReference type="EMBL" id="MHSK01000013">
    <property type="protein sequence ID" value="OHA42384.1"/>
    <property type="molecule type" value="Genomic_DNA"/>
</dbReference>
<dbReference type="CDD" id="cd03392">
    <property type="entry name" value="PAP2_like_2"/>
    <property type="match status" value="1"/>
</dbReference>
<dbReference type="PANTHER" id="PTHR14969">
    <property type="entry name" value="SPHINGOSINE-1-PHOSPHATE PHOSPHOHYDROLASE"/>
    <property type="match status" value="1"/>
</dbReference>
<dbReference type="Gene3D" id="1.20.144.10">
    <property type="entry name" value="Phosphatidic acid phosphatase type 2/haloperoxidase"/>
    <property type="match status" value="1"/>
</dbReference>
<organism evidence="3 4">
    <name type="scientific">Candidatus Taylorbacteria bacterium RIFCSPLOWO2_12_FULL_43_20</name>
    <dbReference type="NCBI Taxonomy" id="1802332"/>
    <lineage>
        <taxon>Bacteria</taxon>
        <taxon>Candidatus Tayloriibacteriota</taxon>
    </lineage>
</organism>
<feature type="transmembrane region" description="Helical" evidence="1">
    <location>
        <begin position="191"/>
        <end position="213"/>
    </location>
</feature>